<dbReference type="OrthoDB" id="9761519at2"/>
<reference evidence="1 2" key="1">
    <citation type="journal article" date="2014" name="Genome Announc.">
        <title>Draft genome sequences of the altered schaedler flora, a defined bacterial community from gnotobiotic mice.</title>
        <authorList>
            <person name="Wannemuehler M.J."/>
            <person name="Overstreet A.M."/>
            <person name="Ward D.V."/>
            <person name="Phillips G.J."/>
        </authorList>
    </citation>
    <scope>NUCLEOTIDE SEQUENCE [LARGE SCALE GENOMIC DNA]</scope>
    <source>
        <strain evidence="1 2">ASF492</strain>
    </source>
</reference>
<dbReference type="PANTHER" id="PTHR36848:SF2">
    <property type="entry name" value="SECRETED PROTEIN"/>
    <property type="match status" value="1"/>
</dbReference>
<dbReference type="EMBL" id="AQFT01000065">
    <property type="protein sequence ID" value="EMZ28149.1"/>
    <property type="molecule type" value="Genomic_DNA"/>
</dbReference>
<dbReference type="AlphaFoldDB" id="N2AUI4"/>
<gene>
    <name evidence="1" type="ORF">C823_01993</name>
</gene>
<proteinExistence type="predicted"/>
<dbReference type="HOGENOM" id="CLU_673948_0_0_9"/>
<dbReference type="InterPro" id="IPR053161">
    <property type="entry name" value="Ulvan_degrading_GH"/>
</dbReference>
<name>N2AUI4_9FIRM</name>
<dbReference type="Proteomes" id="UP000012589">
    <property type="component" value="Unassembled WGS sequence"/>
</dbReference>
<dbReference type="PANTHER" id="PTHR36848">
    <property type="entry name" value="DNA-BINDING PROTEIN (PUTATIVE SECRETED PROTEIN)-RELATED"/>
    <property type="match status" value="1"/>
</dbReference>
<comment type="caution">
    <text evidence="1">The sequence shown here is derived from an EMBL/GenBank/DDBJ whole genome shotgun (WGS) entry which is preliminary data.</text>
</comment>
<dbReference type="eggNOG" id="COG3250">
    <property type="taxonomic scope" value="Bacteria"/>
</dbReference>
<dbReference type="PATRIC" id="fig|1235802.3.peg.2116"/>
<evidence type="ECO:0000313" key="2">
    <source>
        <dbReference type="Proteomes" id="UP000012589"/>
    </source>
</evidence>
<keyword evidence="2" id="KW-1185">Reference proteome</keyword>
<dbReference type="STRING" id="1235802.C823_01993"/>
<protein>
    <submittedName>
        <fullName evidence="1">Uncharacterized protein</fullName>
    </submittedName>
</protein>
<organism evidence="1 2">
    <name type="scientific">Eubacterium plexicaudatum ASF492</name>
    <dbReference type="NCBI Taxonomy" id="1235802"/>
    <lineage>
        <taxon>Bacteria</taxon>
        <taxon>Bacillati</taxon>
        <taxon>Bacillota</taxon>
        <taxon>Clostridia</taxon>
        <taxon>Eubacteriales</taxon>
        <taxon>Eubacteriaceae</taxon>
        <taxon>Eubacterium</taxon>
    </lineage>
</organism>
<evidence type="ECO:0000313" key="1">
    <source>
        <dbReference type="EMBL" id="EMZ28149.1"/>
    </source>
</evidence>
<sequence length="408" mass="46384">MIDQVSAYTQLEGVYEAHYAHYADEFGKTIAGFFSDEPQFGNIKEQCFDTKLGKKKMPLPWSDELEQMFVQKYKEQYVKYLPFLFSDSCEQNFCPQIRYDYMDFVSTLYERNFSRPIGEWCEAHGVEYIGHVVEDNGVHSRLGLGAAHYFRAMAGQHMAGIDVIGGQIVYGAPVQTRKGMVESDGEFFHYVLGKMGASAGHLDPKKKGRTMCELFGAYGWGFGVRNMKYLLDHVLVKGVNHLVPHAFSMAAYPDFDCPPHFYAGGNHPQFSWFAQLMKYGNRMCELFNGGTHAASVAVLYDGEADWAGEHMPMQKVCRVMTEHQIEFDIVCMDMLTRPEDYNGSIRDGRLCINGVEFEALLVPYAKYVPKRFASFVLSLKEVPVYWIGAAPEHVLCDVDGRFEKDGTW</sequence>
<accession>N2AUI4</accession>
<dbReference type="CDD" id="cd03143">
    <property type="entry name" value="A4_beta-galactosidase_middle_domain"/>
    <property type="match status" value="1"/>
</dbReference>